<evidence type="ECO:0000313" key="4">
    <source>
        <dbReference type="Proteomes" id="UP000596145"/>
    </source>
</evidence>
<evidence type="ECO:0000313" key="2">
    <source>
        <dbReference type="EMBL" id="QQB45328.1"/>
    </source>
</evidence>
<sequence length="49" mass="5330">MTTEQKLRGRTRLAWATGALGFIVGVIYHAIISTPPVWIDQVATACQGM</sequence>
<accession>A0A7T4JW32</accession>
<dbReference type="GeneID" id="92760542"/>
<dbReference type="EMBL" id="CP066007">
    <property type="protein sequence ID" value="QQB45328.1"/>
    <property type="molecule type" value="Genomic_DNA"/>
</dbReference>
<dbReference type="AlphaFoldDB" id="A0A7T4JW32"/>
<evidence type="ECO:0000256" key="1">
    <source>
        <dbReference type="SAM" id="Phobius"/>
    </source>
</evidence>
<feature type="transmembrane region" description="Helical" evidence="1">
    <location>
        <begin position="12"/>
        <end position="31"/>
    </location>
</feature>
<name>A0A7T4JW32_9CORY</name>
<keyword evidence="1" id="KW-0472">Membrane</keyword>
<dbReference type="Proteomes" id="UP000596145">
    <property type="component" value="Chromosome"/>
</dbReference>
<keyword evidence="1" id="KW-0812">Transmembrane</keyword>
<proteinExistence type="predicted"/>
<keyword evidence="1" id="KW-1133">Transmembrane helix</keyword>
<protein>
    <submittedName>
        <fullName evidence="3">Uncharacterized protein</fullName>
    </submittedName>
</protein>
<gene>
    <name evidence="3" type="ORF">I6I10_06845</name>
    <name evidence="2" type="ORF">I6I10_07220</name>
</gene>
<reference evidence="3 4" key="1">
    <citation type="submission" date="2020-12" db="EMBL/GenBank/DDBJ databases">
        <title>FDA dAtabase for Regulatory Grade micrObial Sequences (FDA-ARGOS): Supporting development and validation of Infectious Disease Dx tests.</title>
        <authorList>
            <person name="Sproer C."/>
            <person name="Gronow S."/>
            <person name="Severitt S."/>
            <person name="Schroder I."/>
            <person name="Tallon L."/>
            <person name="Sadzewicz L."/>
            <person name="Zhao X."/>
            <person name="Boylan J."/>
            <person name="Ott S."/>
            <person name="Bowen H."/>
            <person name="Vavikolanu K."/>
            <person name="Mehta A."/>
            <person name="Aluvathingal J."/>
            <person name="Nadendla S."/>
            <person name="Lowell S."/>
            <person name="Myers T."/>
            <person name="Yan Y."/>
            <person name="Sichtig H."/>
        </authorList>
    </citation>
    <scope>NUCLEOTIDE SEQUENCE [LARGE SCALE GENOMIC DNA]</scope>
    <source>
        <strain evidence="3 4">FDAARGOS_1053</strain>
    </source>
</reference>
<organism evidence="3 4">
    <name type="scientific">Corynebacterium glucuronolyticum</name>
    <dbReference type="NCBI Taxonomy" id="39791"/>
    <lineage>
        <taxon>Bacteria</taxon>
        <taxon>Bacillati</taxon>
        <taxon>Actinomycetota</taxon>
        <taxon>Actinomycetes</taxon>
        <taxon>Mycobacteriales</taxon>
        <taxon>Corynebacteriaceae</taxon>
        <taxon>Corynebacterium</taxon>
    </lineage>
</organism>
<dbReference type="RefSeq" id="WP_159447590.1">
    <property type="nucleotide sequence ID" value="NZ_CP066007.1"/>
</dbReference>
<evidence type="ECO:0000313" key="3">
    <source>
        <dbReference type="EMBL" id="QQB47579.1"/>
    </source>
</evidence>
<dbReference type="EMBL" id="CP066007">
    <property type="protein sequence ID" value="QQB47579.1"/>
    <property type="molecule type" value="Genomic_DNA"/>
</dbReference>